<dbReference type="Pfam" id="PF13279">
    <property type="entry name" value="4HBT_2"/>
    <property type="match status" value="1"/>
</dbReference>
<dbReference type="GO" id="GO:0047617">
    <property type="term" value="F:fatty acyl-CoA hydrolase activity"/>
    <property type="evidence" value="ECO:0007669"/>
    <property type="project" value="TreeGrafter"/>
</dbReference>
<evidence type="ECO:0000313" key="2">
    <source>
        <dbReference type="Proteomes" id="UP000225548"/>
    </source>
</evidence>
<name>A0A2A9E629_9MICO</name>
<dbReference type="SUPFAM" id="SSF54637">
    <property type="entry name" value="Thioesterase/thiol ester dehydrase-isomerase"/>
    <property type="match status" value="1"/>
</dbReference>
<comment type="caution">
    <text evidence="1">The sequence shown here is derived from an EMBL/GenBank/DDBJ whole genome shotgun (WGS) entry which is preliminary data.</text>
</comment>
<proteinExistence type="predicted"/>
<dbReference type="Gene3D" id="3.10.129.10">
    <property type="entry name" value="Hotdog Thioesterase"/>
    <property type="match status" value="1"/>
</dbReference>
<dbReference type="EMBL" id="PDJG01000001">
    <property type="protein sequence ID" value="PFG33630.1"/>
    <property type="molecule type" value="Genomic_DNA"/>
</dbReference>
<dbReference type="PANTHER" id="PTHR31793">
    <property type="entry name" value="4-HYDROXYBENZOYL-COA THIOESTERASE FAMILY MEMBER"/>
    <property type="match status" value="1"/>
</dbReference>
<dbReference type="InterPro" id="IPR050563">
    <property type="entry name" value="4-hydroxybenzoyl-CoA_TE"/>
</dbReference>
<keyword evidence="2" id="KW-1185">Reference proteome</keyword>
<gene>
    <name evidence="1" type="ORF">ATL42_1509</name>
</gene>
<sequence>MTRLYVPVRLRWSDLDAYAHVNNVEMFRLLEEARITAFWRHPLALDADVWPTAVIDSGPAATSHTLVARQEIEYVRPLTFTREPVRVEMWIGAIGAASLDVCYEVHDDGGVVGRVGPATPGTPYARATTMIVVTDAVTGRPRRFGPTERAAWEPFVEEPVTFRRRTPQPGQSGTRIMPS</sequence>
<protein>
    <submittedName>
        <fullName evidence="1">Acyl-CoA thioester hydrolase</fullName>
    </submittedName>
</protein>
<dbReference type="CDD" id="cd00586">
    <property type="entry name" value="4HBT"/>
    <property type="match status" value="1"/>
</dbReference>
<dbReference type="Proteomes" id="UP000225548">
    <property type="component" value="Unassembled WGS sequence"/>
</dbReference>
<keyword evidence="1" id="KW-0378">Hydrolase</keyword>
<dbReference type="InterPro" id="IPR029069">
    <property type="entry name" value="HotDog_dom_sf"/>
</dbReference>
<dbReference type="OrthoDB" id="9799036at2"/>
<reference evidence="1 2" key="1">
    <citation type="submission" date="2017-10" db="EMBL/GenBank/DDBJ databases">
        <title>Sequencing the genomes of 1000 actinobacteria strains.</title>
        <authorList>
            <person name="Klenk H.-P."/>
        </authorList>
    </citation>
    <scope>NUCLEOTIDE SEQUENCE [LARGE SCALE GENOMIC DNA]</scope>
    <source>
        <strain evidence="1 2">DSM 18966</strain>
    </source>
</reference>
<dbReference type="RefSeq" id="WP_098454813.1">
    <property type="nucleotide sequence ID" value="NZ_PDJG01000001.1"/>
</dbReference>
<accession>A0A2A9E629</accession>
<evidence type="ECO:0000313" key="1">
    <source>
        <dbReference type="EMBL" id="PFG33630.1"/>
    </source>
</evidence>
<dbReference type="AlphaFoldDB" id="A0A2A9E629"/>
<dbReference type="PANTHER" id="PTHR31793:SF24">
    <property type="entry name" value="LONG-CHAIN ACYL-COA THIOESTERASE FADM"/>
    <property type="match status" value="1"/>
</dbReference>
<organism evidence="1 2">
    <name type="scientific">Sanguibacter antarcticus</name>
    <dbReference type="NCBI Taxonomy" id="372484"/>
    <lineage>
        <taxon>Bacteria</taxon>
        <taxon>Bacillati</taxon>
        <taxon>Actinomycetota</taxon>
        <taxon>Actinomycetes</taxon>
        <taxon>Micrococcales</taxon>
        <taxon>Sanguibacteraceae</taxon>
        <taxon>Sanguibacter</taxon>
    </lineage>
</organism>